<feature type="region of interest" description="Disordered" evidence="8">
    <location>
        <begin position="1"/>
        <end position="124"/>
    </location>
</feature>
<dbReference type="AlphaFoldDB" id="A0A6F9DFI9"/>
<feature type="compositionally biased region" description="Acidic residues" evidence="8">
    <location>
        <begin position="99"/>
        <end position="116"/>
    </location>
</feature>
<keyword evidence="5" id="KW-0969">Cilium</keyword>
<evidence type="ECO:0000256" key="3">
    <source>
        <dbReference type="ARBA" id="ARBA00017206"/>
    </source>
</evidence>
<organism evidence="9">
    <name type="scientific">Phallusia mammillata</name>
    <dbReference type="NCBI Taxonomy" id="59560"/>
    <lineage>
        <taxon>Eukaryota</taxon>
        <taxon>Metazoa</taxon>
        <taxon>Chordata</taxon>
        <taxon>Tunicata</taxon>
        <taxon>Ascidiacea</taxon>
        <taxon>Phlebobranchia</taxon>
        <taxon>Ascidiidae</taxon>
        <taxon>Phallusia</taxon>
    </lineage>
</organism>
<dbReference type="GO" id="GO:0031514">
    <property type="term" value="C:motile cilium"/>
    <property type="evidence" value="ECO:0007669"/>
    <property type="project" value="TreeGrafter"/>
</dbReference>
<comment type="similarity">
    <text evidence="2">Belongs to the IFT46 family.</text>
</comment>
<keyword evidence="7" id="KW-0966">Cell projection</keyword>
<dbReference type="GO" id="GO:0005815">
    <property type="term" value="C:microtubule organizing center"/>
    <property type="evidence" value="ECO:0007669"/>
    <property type="project" value="TreeGrafter"/>
</dbReference>
<evidence type="ECO:0000256" key="5">
    <source>
        <dbReference type="ARBA" id="ARBA00023069"/>
    </source>
</evidence>
<comment type="subcellular location">
    <subcellularLocation>
        <location evidence="1">Cytoplasm</location>
        <location evidence="1">Cytoskeleton</location>
        <location evidence="1">Cilium basal body</location>
    </subcellularLocation>
</comment>
<reference evidence="9" key="1">
    <citation type="submission" date="2020-04" db="EMBL/GenBank/DDBJ databases">
        <authorList>
            <person name="Neveu A P."/>
        </authorList>
    </citation>
    <scope>NUCLEOTIDE SEQUENCE</scope>
    <source>
        <tissue evidence="9">Whole embryo</tissue>
    </source>
</reference>
<gene>
    <name evidence="9" type="primary">Ift46</name>
</gene>
<dbReference type="GO" id="GO:0030992">
    <property type="term" value="C:intraciliary transport particle B"/>
    <property type="evidence" value="ECO:0007669"/>
    <property type="project" value="TreeGrafter"/>
</dbReference>
<dbReference type="PANTHER" id="PTHR13376:SF0">
    <property type="entry name" value="INTRAFLAGELLAR TRANSPORT PROTEIN 46 HOMOLOG"/>
    <property type="match status" value="1"/>
</dbReference>
<dbReference type="GO" id="GO:0042073">
    <property type="term" value="P:intraciliary transport"/>
    <property type="evidence" value="ECO:0007669"/>
    <property type="project" value="InterPro"/>
</dbReference>
<protein>
    <recommendedName>
        <fullName evidence="3">Intraflagellar transport protein 46 homolog</fullName>
    </recommendedName>
</protein>
<proteinExistence type="evidence at transcript level"/>
<evidence type="ECO:0000313" key="9">
    <source>
        <dbReference type="EMBL" id="CAB3255368.1"/>
    </source>
</evidence>
<evidence type="ECO:0000256" key="6">
    <source>
        <dbReference type="ARBA" id="ARBA00023212"/>
    </source>
</evidence>
<sequence length="354" mass="39471">MAGTENAKLVVNQHYDESLDVNDPEEIASLYSPTPRKTPTGAAVESLQIASRPEPLMEAPPNVGSEDTSLSEFDQPQAPRKLPNNEQKQLNQPGTFTDGDTDDSESSSDEDEDGDAPEGAYDPADYEHLTVSQEIKELFQYITRYTPQTIELEHKLKPFNPDYIPAVGDIDAFLKVPRPDGQPTTLGLTVLDEPCAKQSDPTVLDLQLRNISKTSGIRAMQVRSVKDADRNPKAIDAWVDSINDLHRSKPPPNVHYTKSMPDVDRLMEEWPPEIEEMLSRLQLPTANLDCNLQSYVDMICGVLDIPVYKSRIQSLHVLFSLYSAFKQNQQFQSDNIEQTGDAGEANGPEVLQFD</sequence>
<keyword evidence="6" id="KW-0206">Cytoskeleton</keyword>
<keyword evidence="9" id="KW-0282">Flagellum</keyword>
<evidence type="ECO:0000256" key="7">
    <source>
        <dbReference type="ARBA" id="ARBA00023273"/>
    </source>
</evidence>
<dbReference type="Pfam" id="PF12317">
    <property type="entry name" value="IFT46_B_C"/>
    <property type="match status" value="1"/>
</dbReference>
<evidence type="ECO:0000256" key="4">
    <source>
        <dbReference type="ARBA" id="ARBA00022490"/>
    </source>
</evidence>
<evidence type="ECO:0000256" key="1">
    <source>
        <dbReference type="ARBA" id="ARBA00004120"/>
    </source>
</evidence>
<evidence type="ECO:0000256" key="2">
    <source>
        <dbReference type="ARBA" id="ARBA00007700"/>
    </source>
</evidence>
<dbReference type="GO" id="GO:0060271">
    <property type="term" value="P:cilium assembly"/>
    <property type="evidence" value="ECO:0007669"/>
    <property type="project" value="TreeGrafter"/>
</dbReference>
<dbReference type="PANTHER" id="PTHR13376">
    <property type="entry name" value="INTRAFLAGELLAR TRANSPORT PROTEIN 46 HOMOLOG"/>
    <property type="match status" value="1"/>
</dbReference>
<keyword evidence="4" id="KW-0963">Cytoplasm</keyword>
<feature type="compositionally biased region" description="Polar residues" evidence="8">
    <location>
        <begin position="84"/>
        <end position="93"/>
    </location>
</feature>
<name>A0A6F9DFI9_9ASCI</name>
<dbReference type="EMBL" id="LR785938">
    <property type="protein sequence ID" value="CAB3255368.1"/>
    <property type="molecule type" value="mRNA"/>
</dbReference>
<feature type="compositionally biased region" description="Polar residues" evidence="8">
    <location>
        <begin position="65"/>
        <end position="74"/>
    </location>
</feature>
<evidence type="ECO:0000256" key="8">
    <source>
        <dbReference type="SAM" id="MobiDB-lite"/>
    </source>
</evidence>
<dbReference type="InterPro" id="IPR022088">
    <property type="entry name" value="Intraflagellar_transp_cmplxB"/>
</dbReference>
<accession>A0A6F9DFI9</accession>